<dbReference type="GeneID" id="98148366"/>
<evidence type="ECO:0000313" key="3">
    <source>
        <dbReference type="Proteomes" id="UP001610432"/>
    </source>
</evidence>
<keyword evidence="3" id="KW-1185">Reference proteome</keyword>
<gene>
    <name evidence="2" type="ORF">BJX67DRAFT_382727</name>
</gene>
<evidence type="ECO:0000313" key="2">
    <source>
        <dbReference type="EMBL" id="KAL2865496.1"/>
    </source>
</evidence>
<comment type="caution">
    <text evidence="2">The sequence shown here is derived from an EMBL/GenBank/DDBJ whole genome shotgun (WGS) entry which is preliminary data.</text>
</comment>
<protein>
    <submittedName>
        <fullName evidence="2">Uncharacterized protein</fullName>
    </submittedName>
</protein>
<reference evidence="2 3" key="1">
    <citation type="submission" date="2024-07" db="EMBL/GenBank/DDBJ databases">
        <title>Section-level genome sequencing and comparative genomics of Aspergillus sections Usti and Cavernicolus.</title>
        <authorList>
            <consortium name="Lawrence Berkeley National Laboratory"/>
            <person name="Nybo J.L."/>
            <person name="Vesth T.C."/>
            <person name="Theobald S."/>
            <person name="Frisvad J.C."/>
            <person name="Larsen T.O."/>
            <person name="Kjaerboelling I."/>
            <person name="Rothschild-Mancinelli K."/>
            <person name="Lyhne E.K."/>
            <person name="Kogle M.E."/>
            <person name="Barry K."/>
            <person name="Clum A."/>
            <person name="Na H."/>
            <person name="Ledsgaard L."/>
            <person name="Lin J."/>
            <person name="Lipzen A."/>
            <person name="Kuo A."/>
            <person name="Riley R."/>
            <person name="Mondo S."/>
            <person name="Labutti K."/>
            <person name="Haridas S."/>
            <person name="Pangalinan J."/>
            <person name="Salamov A.A."/>
            <person name="Simmons B.A."/>
            <person name="Magnuson J.K."/>
            <person name="Chen J."/>
            <person name="Drula E."/>
            <person name="Henrissat B."/>
            <person name="Wiebenga A."/>
            <person name="Lubbers R.J."/>
            <person name="Gomes A.C."/>
            <person name="Macurrencykelacurrency M.R."/>
            <person name="Stajich J."/>
            <person name="Grigoriev I.V."/>
            <person name="Mortensen U.H."/>
            <person name="De Vries R.P."/>
            <person name="Baker S.E."/>
            <person name="Andersen M.R."/>
        </authorList>
    </citation>
    <scope>NUCLEOTIDE SEQUENCE [LARGE SCALE GENOMIC DNA]</scope>
    <source>
        <strain evidence="2 3">CBS 449.75</strain>
    </source>
</reference>
<name>A0ABR4LM09_9EURO</name>
<dbReference type="Proteomes" id="UP001610432">
    <property type="component" value="Unassembled WGS sequence"/>
</dbReference>
<accession>A0ABR4LM09</accession>
<sequence>MGFHAWLYRKGFQTDDDIKRLEAIGGSFATSMFMLLISLPRGKNDKTVKIPPSKGKRRAGRSLCQQKLRQVKELYEELNKGWLKETDAQQLEQQSFSDHDRPPERRQLLCDPDSDVPLDVYELEDIVAANEHDDLEKTGISVTTLRDGKLQLEVKRVVAMPTVNSEQQSGVTIKEGFGKQVIQTQFSLLSGRLYKGYHGESRVYGPGLATNIHSSITLFLPGYFKEDNEQGILVQAEIAPPGERHPEAWATAAKDDDPAARLAFRVSVKAKHSETHVIYPRAIPPSTATVFRSSSLVDWLDGATCFDLAKRRRRYVNFADHLVNVLAELEFFRGGGYVLDDGTWAKSVGKKRPLPDNSIEARANKKAAK</sequence>
<feature type="region of interest" description="Disordered" evidence="1">
    <location>
        <begin position="348"/>
        <end position="369"/>
    </location>
</feature>
<dbReference type="RefSeq" id="XP_070884475.1">
    <property type="nucleotide sequence ID" value="XM_071033294.1"/>
</dbReference>
<evidence type="ECO:0000256" key="1">
    <source>
        <dbReference type="SAM" id="MobiDB-lite"/>
    </source>
</evidence>
<proteinExistence type="predicted"/>
<organism evidence="2 3">
    <name type="scientific">Aspergillus lucknowensis</name>
    <dbReference type="NCBI Taxonomy" id="176173"/>
    <lineage>
        <taxon>Eukaryota</taxon>
        <taxon>Fungi</taxon>
        <taxon>Dikarya</taxon>
        <taxon>Ascomycota</taxon>
        <taxon>Pezizomycotina</taxon>
        <taxon>Eurotiomycetes</taxon>
        <taxon>Eurotiomycetidae</taxon>
        <taxon>Eurotiales</taxon>
        <taxon>Aspergillaceae</taxon>
        <taxon>Aspergillus</taxon>
        <taxon>Aspergillus subgen. Nidulantes</taxon>
    </lineage>
</organism>
<dbReference type="EMBL" id="JBFXLQ010000031">
    <property type="protein sequence ID" value="KAL2865496.1"/>
    <property type="molecule type" value="Genomic_DNA"/>
</dbReference>